<keyword evidence="2 6" id="KW-0812">Transmembrane</keyword>
<dbReference type="GO" id="GO:0016020">
    <property type="term" value="C:membrane"/>
    <property type="evidence" value="ECO:0007669"/>
    <property type="project" value="UniProtKB-SubCell"/>
</dbReference>
<name>A0AAN7HTD8_9PEZI</name>
<dbReference type="Pfam" id="PF13515">
    <property type="entry name" value="FUSC_2"/>
    <property type="match status" value="1"/>
</dbReference>
<feature type="region of interest" description="Disordered" evidence="5">
    <location>
        <begin position="1"/>
        <end position="45"/>
    </location>
</feature>
<keyword evidence="3 6" id="KW-1133">Transmembrane helix</keyword>
<evidence type="ECO:0000256" key="6">
    <source>
        <dbReference type="SAM" id="Phobius"/>
    </source>
</evidence>
<dbReference type="InterPro" id="IPR018823">
    <property type="entry name" value="ArAE_2_N"/>
</dbReference>
<dbReference type="Proteomes" id="UP001303647">
    <property type="component" value="Unassembled WGS sequence"/>
</dbReference>
<comment type="caution">
    <text evidence="9">The sequence shown here is derived from an EMBL/GenBank/DDBJ whole genome shotgun (WGS) entry which is preliminary data.</text>
</comment>
<feature type="compositionally biased region" description="Low complexity" evidence="5">
    <location>
        <begin position="14"/>
        <end position="25"/>
    </location>
</feature>
<evidence type="ECO:0000259" key="7">
    <source>
        <dbReference type="Pfam" id="PF10337"/>
    </source>
</evidence>
<keyword evidence="4 6" id="KW-0472">Membrane</keyword>
<feature type="transmembrane region" description="Helical" evidence="6">
    <location>
        <begin position="215"/>
        <end position="238"/>
    </location>
</feature>
<dbReference type="InterPro" id="IPR049453">
    <property type="entry name" value="Memb_transporter_dom"/>
</dbReference>
<dbReference type="EMBL" id="MU857612">
    <property type="protein sequence ID" value="KAK4250623.1"/>
    <property type="molecule type" value="Genomic_DNA"/>
</dbReference>
<evidence type="ECO:0000256" key="2">
    <source>
        <dbReference type="ARBA" id="ARBA00022692"/>
    </source>
</evidence>
<feature type="transmembrane region" description="Helical" evidence="6">
    <location>
        <begin position="84"/>
        <end position="103"/>
    </location>
</feature>
<feature type="transmembrane region" description="Helical" evidence="6">
    <location>
        <begin position="729"/>
        <end position="748"/>
    </location>
</feature>
<feature type="domain" description="Integral membrane bound transporter" evidence="8">
    <location>
        <begin position="656"/>
        <end position="749"/>
    </location>
</feature>
<feature type="transmembrane region" description="Helical" evidence="6">
    <location>
        <begin position="632"/>
        <end position="649"/>
    </location>
</feature>
<evidence type="ECO:0000256" key="1">
    <source>
        <dbReference type="ARBA" id="ARBA00004141"/>
    </source>
</evidence>
<dbReference type="AlphaFoldDB" id="A0AAN7HTD8"/>
<evidence type="ECO:0000256" key="3">
    <source>
        <dbReference type="ARBA" id="ARBA00022989"/>
    </source>
</evidence>
<feature type="transmembrane region" description="Helical" evidence="6">
    <location>
        <begin position="185"/>
        <end position="203"/>
    </location>
</feature>
<evidence type="ECO:0000256" key="4">
    <source>
        <dbReference type="ARBA" id="ARBA00023136"/>
    </source>
</evidence>
<evidence type="ECO:0008006" key="11">
    <source>
        <dbReference type="Google" id="ProtNLM"/>
    </source>
</evidence>
<accession>A0AAN7HTD8</accession>
<feature type="compositionally biased region" description="Basic and acidic residues" evidence="5">
    <location>
        <begin position="861"/>
        <end position="871"/>
    </location>
</feature>
<evidence type="ECO:0000259" key="8">
    <source>
        <dbReference type="Pfam" id="PF13515"/>
    </source>
</evidence>
<reference evidence="9" key="2">
    <citation type="submission" date="2023-05" db="EMBL/GenBank/DDBJ databases">
        <authorList>
            <consortium name="Lawrence Berkeley National Laboratory"/>
            <person name="Steindorff A."/>
            <person name="Hensen N."/>
            <person name="Bonometti L."/>
            <person name="Westerberg I."/>
            <person name="Brannstrom I.O."/>
            <person name="Guillou S."/>
            <person name="Cros-Aarteil S."/>
            <person name="Calhoun S."/>
            <person name="Haridas S."/>
            <person name="Kuo A."/>
            <person name="Mondo S."/>
            <person name="Pangilinan J."/>
            <person name="Riley R."/>
            <person name="Labutti K."/>
            <person name="Andreopoulos B."/>
            <person name="Lipzen A."/>
            <person name="Chen C."/>
            <person name="Yanf M."/>
            <person name="Daum C."/>
            <person name="Ng V."/>
            <person name="Clum A."/>
            <person name="Ohm R."/>
            <person name="Martin F."/>
            <person name="Silar P."/>
            <person name="Natvig D."/>
            <person name="Lalanne C."/>
            <person name="Gautier V."/>
            <person name="Ament-Velasquez S.L."/>
            <person name="Kruys A."/>
            <person name="Hutchinson M.I."/>
            <person name="Powell A.J."/>
            <person name="Barry K."/>
            <person name="Miller A.N."/>
            <person name="Grigoriev I.V."/>
            <person name="Debuchy R."/>
            <person name="Gladieux P."/>
            <person name="Thoren M.H."/>
            <person name="Johannesson H."/>
        </authorList>
    </citation>
    <scope>NUCLEOTIDE SEQUENCE</scope>
    <source>
        <strain evidence="9">CBS 359.72</strain>
    </source>
</reference>
<organism evidence="9 10">
    <name type="scientific">Corynascus novoguineensis</name>
    <dbReference type="NCBI Taxonomy" id="1126955"/>
    <lineage>
        <taxon>Eukaryota</taxon>
        <taxon>Fungi</taxon>
        <taxon>Dikarya</taxon>
        <taxon>Ascomycota</taxon>
        <taxon>Pezizomycotina</taxon>
        <taxon>Sordariomycetes</taxon>
        <taxon>Sordariomycetidae</taxon>
        <taxon>Sordariales</taxon>
        <taxon>Chaetomiaceae</taxon>
        <taxon>Corynascus</taxon>
    </lineage>
</organism>
<gene>
    <name evidence="9" type="ORF">C7999DRAFT_11602</name>
</gene>
<keyword evidence="10" id="KW-1185">Reference proteome</keyword>
<feature type="transmembrane region" description="Helical" evidence="6">
    <location>
        <begin position="115"/>
        <end position="137"/>
    </location>
</feature>
<evidence type="ECO:0000313" key="9">
    <source>
        <dbReference type="EMBL" id="KAK4250623.1"/>
    </source>
</evidence>
<protein>
    <recommendedName>
        <fullName evidence="11">ER transporter 6TM N-terminal domain-containing protein</fullName>
    </recommendedName>
</protein>
<evidence type="ECO:0000256" key="5">
    <source>
        <dbReference type="SAM" id="MobiDB-lite"/>
    </source>
</evidence>
<evidence type="ECO:0000313" key="10">
    <source>
        <dbReference type="Proteomes" id="UP001303647"/>
    </source>
</evidence>
<reference evidence="9" key="1">
    <citation type="journal article" date="2023" name="Mol. Phylogenet. Evol.">
        <title>Genome-scale phylogeny and comparative genomics of the fungal order Sordariales.</title>
        <authorList>
            <person name="Hensen N."/>
            <person name="Bonometti L."/>
            <person name="Westerberg I."/>
            <person name="Brannstrom I.O."/>
            <person name="Guillou S."/>
            <person name="Cros-Aarteil S."/>
            <person name="Calhoun S."/>
            <person name="Haridas S."/>
            <person name="Kuo A."/>
            <person name="Mondo S."/>
            <person name="Pangilinan J."/>
            <person name="Riley R."/>
            <person name="LaButti K."/>
            <person name="Andreopoulos B."/>
            <person name="Lipzen A."/>
            <person name="Chen C."/>
            <person name="Yan M."/>
            <person name="Daum C."/>
            <person name="Ng V."/>
            <person name="Clum A."/>
            <person name="Steindorff A."/>
            <person name="Ohm R.A."/>
            <person name="Martin F."/>
            <person name="Silar P."/>
            <person name="Natvig D.O."/>
            <person name="Lalanne C."/>
            <person name="Gautier V."/>
            <person name="Ament-Velasquez S.L."/>
            <person name="Kruys A."/>
            <person name="Hutchinson M.I."/>
            <person name="Powell A.J."/>
            <person name="Barry K."/>
            <person name="Miller A.N."/>
            <person name="Grigoriev I.V."/>
            <person name="Debuchy R."/>
            <person name="Gladieux P."/>
            <person name="Hiltunen Thoren M."/>
            <person name="Johannesson H."/>
        </authorList>
    </citation>
    <scope>NUCLEOTIDE SEQUENCE</scope>
    <source>
        <strain evidence="9">CBS 359.72</strain>
    </source>
</reference>
<feature type="compositionally biased region" description="Polar residues" evidence="5">
    <location>
        <begin position="878"/>
        <end position="895"/>
    </location>
</feature>
<feature type="domain" description="Putative ER transporter 6TM N-terminal" evidence="7">
    <location>
        <begin position="57"/>
        <end position="375"/>
    </location>
</feature>
<dbReference type="PANTHER" id="PTHR37994:SF4">
    <property type="entry name" value="ER TRANSPORTER 6TM N-TERMINAL DOMAIN-CONTAINING PROTEIN-RELATED"/>
    <property type="match status" value="1"/>
</dbReference>
<feature type="transmembrane region" description="Helical" evidence="6">
    <location>
        <begin position="708"/>
        <end position="723"/>
    </location>
</feature>
<feature type="transmembrane region" description="Helical" evidence="6">
    <location>
        <begin position="661"/>
        <end position="678"/>
    </location>
</feature>
<feature type="region of interest" description="Disordered" evidence="5">
    <location>
        <begin position="861"/>
        <end position="896"/>
    </location>
</feature>
<sequence length="1081" mass="119388">MAHQQGEKGGSSEAADATMGGTTMDTDTRASTNEHQGAQAEEERSSWWKRTTLKLGLDAPTLMIMFKGSLAPTIGIAMLQSRTVAAYFSTLGYLIPVISVFAMPVMPRGKFLMNLMLNALAVCVGSAVSMLALWSAVKARQNTAGPATSPTAALAYNSSQSAVCAVWLFTSIWFGNVVRAKLPAFNLPIIVYSILVNVSVTFGPRMPTTAAAQNFVQQLMTAMLTALALALSVNLLVFPVSSRLVVFREIAGGVVLLRKLVALQKAYLASLKPDATFDAAMQTDVFVARPGGDAHWQEKKSKLTKEAEAAKALEDMGAKMRELAGKMHADLPFAKRDAAWGKLAAKDLSELYKLFRNVYVPVLGMNTIIDIFQRFSARPDWDGSGDDAYDEKDMEKHVWNEVMKQVQEPFNILADAVDQGLEHAAICLELIPKPKKKSGKRGKPDSNAPGVDVEAAEEPKPGDAGFSEVLDEKVQAFYSRKGELLRKWVQERGINLDEGPAGQSYFRSERDQVQLYIILYMENLMHAAGEAVQDLVDFADEKVENGTMTKKRLIVPTPRRLLKWLKAVFGNEDSSAEETPDIMETGANLVYVGNEYNRRKNPEHLPPETTWQRFGDGLRKIPKFLGSEESAFGFRVACATMTIGIVAFLERTQRFFMEQRLVWAMIIIAIGTSGQSVFGFLCRIGGTVVAMCLSLVIWYIVNEHVPGVIVFLWLSIFISYYFFLEFPRFLPGILIAIVTQVLVIGYELQVLTIGRAISEQAGQPFYPTTIRSNVNGTAGDVNTAGTPAHHLFKAGRKIFGKVMLLIPSMSQHSEWQKWEPTIGGKFPRAAYDDIIMRSTRILAYLTLTSYTIMHPTRVRLADRGGDTDERRPRRSHTRGTSLSLHSRSRAPSASTSHREWMDALGNVLDILRPTHHTILSTLTLLSNALLSGQSLPPFLPLPRPYEMTRQLMRMRRSALSVPTLTVEDDDSEGEAIRMVDSRTGFDGAFAGGNSEKNDKMDRSGVRRDLALANILNPRNLEQPGYAEFAVLQVCTTLVCDDLEGLVRAVSGLVGVVDFSFKWEESESTLNVGVAEGKTKIH</sequence>
<dbReference type="Pfam" id="PF10337">
    <property type="entry name" value="ArAE_2_N"/>
    <property type="match status" value="1"/>
</dbReference>
<comment type="subcellular location">
    <subcellularLocation>
        <location evidence="1">Membrane</location>
        <topology evidence="1">Multi-pass membrane protein</topology>
    </subcellularLocation>
</comment>
<proteinExistence type="predicted"/>
<feature type="region of interest" description="Disordered" evidence="5">
    <location>
        <begin position="435"/>
        <end position="465"/>
    </location>
</feature>
<dbReference type="PANTHER" id="PTHR37994">
    <property type="entry name" value="ARAE_2_N DOMAIN-CONTAINING PROTEIN-RELATED"/>
    <property type="match status" value="1"/>
</dbReference>
<feature type="transmembrane region" description="Helical" evidence="6">
    <location>
        <begin position="684"/>
        <end position="701"/>
    </location>
</feature>